<sequence>MVDEVGERIITVNLGKRIIDPKCGRFFSGSVPVGIEATEHLQFSVDDSIYYSMPITNSAVITALTDKFFSPISCYHHHETNVHPCRPKIKHFKAVNSSIPYSSNTVQLLQPTCCHILLSGDRFKSVSVDHLGCLDQGILDGSHQTANLSQPFISCEHLNSILPDKDIPTGSRSAGDGQTDDEELDGANCSVYPETIQSKNYPVSTNLSSEVKCHLGG</sequence>
<name>A0AA85JVW9_TRIRE</name>
<dbReference type="AlphaFoldDB" id="A0AA85JVW9"/>
<evidence type="ECO:0000256" key="1">
    <source>
        <dbReference type="SAM" id="MobiDB-lite"/>
    </source>
</evidence>
<organism evidence="2 3">
    <name type="scientific">Trichobilharzia regenti</name>
    <name type="common">Nasal bird schistosome</name>
    <dbReference type="NCBI Taxonomy" id="157069"/>
    <lineage>
        <taxon>Eukaryota</taxon>
        <taxon>Metazoa</taxon>
        <taxon>Spiralia</taxon>
        <taxon>Lophotrochozoa</taxon>
        <taxon>Platyhelminthes</taxon>
        <taxon>Trematoda</taxon>
        <taxon>Digenea</taxon>
        <taxon>Strigeidida</taxon>
        <taxon>Schistosomatoidea</taxon>
        <taxon>Schistosomatidae</taxon>
        <taxon>Trichobilharzia</taxon>
    </lineage>
</organism>
<proteinExistence type="predicted"/>
<reference evidence="2" key="1">
    <citation type="submission" date="2022-06" db="EMBL/GenBank/DDBJ databases">
        <authorList>
            <person name="Berger JAMES D."/>
            <person name="Berger JAMES D."/>
        </authorList>
    </citation>
    <scope>NUCLEOTIDE SEQUENCE [LARGE SCALE GENOMIC DNA]</scope>
</reference>
<reference evidence="3" key="2">
    <citation type="submission" date="2023-11" db="UniProtKB">
        <authorList>
            <consortium name="WormBaseParasite"/>
        </authorList>
    </citation>
    <scope>IDENTIFICATION</scope>
</reference>
<dbReference type="Proteomes" id="UP000050795">
    <property type="component" value="Unassembled WGS sequence"/>
</dbReference>
<evidence type="ECO:0000313" key="3">
    <source>
        <dbReference type="WBParaSite" id="TREG1_44130.1"/>
    </source>
</evidence>
<protein>
    <submittedName>
        <fullName evidence="3">Uncharacterized protein</fullName>
    </submittedName>
</protein>
<keyword evidence="2" id="KW-1185">Reference proteome</keyword>
<evidence type="ECO:0000313" key="2">
    <source>
        <dbReference type="Proteomes" id="UP000050795"/>
    </source>
</evidence>
<accession>A0AA85JVW9</accession>
<feature type="region of interest" description="Disordered" evidence="1">
    <location>
        <begin position="166"/>
        <end position="186"/>
    </location>
</feature>
<dbReference type="WBParaSite" id="TREG1_44130.1">
    <property type="protein sequence ID" value="TREG1_44130.1"/>
    <property type="gene ID" value="TREG1_44130"/>
</dbReference>